<evidence type="ECO:0000256" key="1">
    <source>
        <dbReference type="SAM" id="MobiDB-lite"/>
    </source>
</evidence>
<dbReference type="Proteomes" id="UP000789405">
    <property type="component" value="Unassembled WGS sequence"/>
</dbReference>
<feature type="compositionally biased region" description="Basic and acidic residues" evidence="1">
    <location>
        <begin position="99"/>
        <end position="109"/>
    </location>
</feature>
<feature type="compositionally biased region" description="Polar residues" evidence="1">
    <location>
        <begin position="85"/>
        <end position="97"/>
    </location>
</feature>
<keyword evidence="3" id="KW-1185">Reference proteome</keyword>
<dbReference type="OrthoDB" id="2421943at2759"/>
<dbReference type="AlphaFoldDB" id="A0A9N8VT53"/>
<organism evidence="2 3">
    <name type="scientific">Dentiscutata erythropus</name>
    <dbReference type="NCBI Taxonomy" id="1348616"/>
    <lineage>
        <taxon>Eukaryota</taxon>
        <taxon>Fungi</taxon>
        <taxon>Fungi incertae sedis</taxon>
        <taxon>Mucoromycota</taxon>
        <taxon>Glomeromycotina</taxon>
        <taxon>Glomeromycetes</taxon>
        <taxon>Diversisporales</taxon>
        <taxon>Gigasporaceae</taxon>
        <taxon>Dentiscutata</taxon>
    </lineage>
</organism>
<dbReference type="EMBL" id="CAJVPY010000266">
    <property type="protein sequence ID" value="CAG8461513.1"/>
    <property type="molecule type" value="Genomic_DNA"/>
</dbReference>
<comment type="caution">
    <text evidence="2">The sequence shown here is derived from an EMBL/GenBank/DDBJ whole genome shotgun (WGS) entry which is preliminary data.</text>
</comment>
<proteinExistence type="predicted"/>
<reference evidence="2" key="1">
    <citation type="submission" date="2021-06" db="EMBL/GenBank/DDBJ databases">
        <authorList>
            <person name="Kallberg Y."/>
            <person name="Tangrot J."/>
            <person name="Rosling A."/>
        </authorList>
    </citation>
    <scope>NUCLEOTIDE SEQUENCE</scope>
    <source>
        <strain evidence="2">MA453B</strain>
    </source>
</reference>
<evidence type="ECO:0000313" key="3">
    <source>
        <dbReference type="Proteomes" id="UP000789405"/>
    </source>
</evidence>
<name>A0A9N8VT53_9GLOM</name>
<sequence>MVNFILDNYNFSHGYGIPIPEKKMKGGPNKSVIFTNMDDIIESFIMELSFDGIYSAWPYCKSKLVIDKASMPVIQPTFCIGSNSEVPAMSPNSTPYSVDNRELKRQIRK</sequence>
<protein>
    <submittedName>
        <fullName evidence="2">21005_t:CDS:1</fullName>
    </submittedName>
</protein>
<gene>
    <name evidence="2" type="ORF">DERYTH_LOCUS1031</name>
</gene>
<evidence type="ECO:0000313" key="2">
    <source>
        <dbReference type="EMBL" id="CAG8461513.1"/>
    </source>
</evidence>
<feature type="region of interest" description="Disordered" evidence="1">
    <location>
        <begin position="85"/>
        <end position="109"/>
    </location>
</feature>
<accession>A0A9N8VT53</accession>